<name>A0A382YWG4_9ZZZZ</name>
<evidence type="ECO:0000256" key="4">
    <source>
        <dbReference type="ARBA" id="ARBA00023239"/>
    </source>
</evidence>
<keyword evidence="4" id="KW-0456">Lyase</keyword>
<organism evidence="6">
    <name type="scientific">marine metagenome</name>
    <dbReference type="NCBI Taxonomy" id="408172"/>
    <lineage>
        <taxon>unclassified sequences</taxon>
        <taxon>metagenomes</taxon>
        <taxon>ecological metagenomes</taxon>
    </lineage>
</organism>
<gene>
    <name evidence="6" type="ORF">METZ01_LOCUS440294</name>
</gene>
<accession>A0A382YWG4</accession>
<evidence type="ECO:0000259" key="5">
    <source>
        <dbReference type="Pfam" id="PF01212"/>
    </source>
</evidence>
<dbReference type="InterPro" id="IPR001597">
    <property type="entry name" value="ArAA_b-elim_lyase/Thr_aldolase"/>
</dbReference>
<dbReference type="Pfam" id="PF01212">
    <property type="entry name" value="Beta_elim_lyase"/>
    <property type="match status" value="1"/>
</dbReference>
<evidence type="ECO:0000256" key="1">
    <source>
        <dbReference type="ARBA" id="ARBA00001933"/>
    </source>
</evidence>
<proteinExistence type="inferred from homology"/>
<dbReference type="AlphaFoldDB" id="A0A382YWG4"/>
<dbReference type="InterPro" id="IPR015424">
    <property type="entry name" value="PyrdxlP-dep_Trfase"/>
</dbReference>
<dbReference type="NCBIfam" id="NF041359">
    <property type="entry name" value="GntG_guanitoxin"/>
    <property type="match status" value="1"/>
</dbReference>
<dbReference type="FunFam" id="3.40.640.10:FF:000030">
    <property type="entry name" value="Low-specificity L-threonine aldolase"/>
    <property type="match status" value="1"/>
</dbReference>
<keyword evidence="3" id="KW-0663">Pyridoxal phosphate</keyword>
<dbReference type="InterPro" id="IPR015421">
    <property type="entry name" value="PyrdxlP-dep_Trfase_major"/>
</dbReference>
<evidence type="ECO:0000256" key="3">
    <source>
        <dbReference type="ARBA" id="ARBA00022898"/>
    </source>
</evidence>
<dbReference type="Gene3D" id="3.40.640.10">
    <property type="entry name" value="Type I PLP-dependent aspartate aminotransferase-like (Major domain)"/>
    <property type="match status" value="1"/>
</dbReference>
<dbReference type="EMBL" id="UINC01178985">
    <property type="protein sequence ID" value="SVD87440.1"/>
    <property type="molecule type" value="Genomic_DNA"/>
</dbReference>
<dbReference type="SUPFAM" id="SSF53383">
    <property type="entry name" value="PLP-dependent transferases"/>
    <property type="match status" value="1"/>
</dbReference>
<dbReference type="PANTHER" id="PTHR48097:SF9">
    <property type="entry name" value="L-THREONINE ALDOLASE"/>
    <property type="match status" value="1"/>
</dbReference>
<reference evidence="6" key="1">
    <citation type="submission" date="2018-05" db="EMBL/GenBank/DDBJ databases">
        <authorList>
            <person name="Lanie J.A."/>
            <person name="Ng W.-L."/>
            <person name="Kazmierczak K.M."/>
            <person name="Andrzejewski T.M."/>
            <person name="Davidsen T.M."/>
            <person name="Wayne K.J."/>
            <person name="Tettelin H."/>
            <person name="Glass J.I."/>
            <person name="Rusch D."/>
            <person name="Podicherti R."/>
            <person name="Tsui H.-C.T."/>
            <person name="Winkler M.E."/>
        </authorList>
    </citation>
    <scope>NUCLEOTIDE SEQUENCE</scope>
</reference>
<feature type="non-terminal residue" evidence="6">
    <location>
        <position position="226"/>
    </location>
</feature>
<dbReference type="GO" id="GO:0006567">
    <property type="term" value="P:L-threonine catabolic process"/>
    <property type="evidence" value="ECO:0007669"/>
    <property type="project" value="TreeGrafter"/>
</dbReference>
<comment type="cofactor">
    <cofactor evidence="1">
        <name>pyridoxal 5'-phosphate</name>
        <dbReference type="ChEBI" id="CHEBI:597326"/>
    </cofactor>
</comment>
<dbReference type="GO" id="GO:0005829">
    <property type="term" value="C:cytosol"/>
    <property type="evidence" value="ECO:0007669"/>
    <property type="project" value="TreeGrafter"/>
</dbReference>
<sequence>MDIVDLRSDTMTKPSPGMREAMANAEVGDDCFSEDPTVNRLEEAMARVMGKEAAVYITSGTQGNQTAVRAQTHHGNEIIAEQSSHLFIAEAGALGAIAGVQSRLLAGDHGVITPEQIEPLIQPKNVHYGRTALISVENTHNKSGGTPWPAEALSDVSNLARSNGIRVHMDGARLFNAVAATGIPAHEYASHVDTVTVCLSKGLGAPVGSVLSGDAETIDKARYFRK</sequence>
<dbReference type="InterPro" id="IPR023603">
    <property type="entry name" value="Low_specificity_L-TA-like"/>
</dbReference>
<dbReference type="GO" id="GO:0006545">
    <property type="term" value="P:glycine biosynthetic process"/>
    <property type="evidence" value="ECO:0007669"/>
    <property type="project" value="TreeGrafter"/>
</dbReference>
<comment type="similarity">
    <text evidence="2">Belongs to the threonine aldolase family.</text>
</comment>
<evidence type="ECO:0000313" key="6">
    <source>
        <dbReference type="EMBL" id="SVD87440.1"/>
    </source>
</evidence>
<evidence type="ECO:0000256" key="2">
    <source>
        <dbReference type="ARBA" id="ARBA00006966"/>
    </source>
</evidence>
<feature type="domain" description="Aromatic amino acid beta-eliminating lyase/threonine aldolase" evidence="5">
    <location>
        <begin position="5"/>
        <end position="226"/>
    </location>
</feature>
<dbReference type="PANTHER" id="PTHR48097">
    <property type="entry name" value="L-THREONINE ALDOLASE-RELATED"/>
    <property type="match status" value="1"/>
</dbReference>
<protein>
    <recommendedName>
        <fullName evidence="5">Aromatic amino acid beta-eliminating lyase/threonine aldolase domain-containing protein</fullName>
    </recommendedName>
</protein>
<dbReference type="GO" id="GO:0008732">
    <property type="term" value="F:L-allo-threonine aldolase activity"/>
    <property type="evidence" value="ECO:0007669"/>
    <property type="project" value="TreeGrafter"/>
</dbReference>